<proteinExistence type="predicted"/>
<dbReference type="Proteomes" id="UP000095712">
    <property type="component" value="Unassembled WGS sequence"/>
</dbReference>
<protein>
    <submittedName>
        <fullName evidence="1">Uncharacterized protein</fullName>
    </submittedName>
</protein>
<organism evidence="1 2">
    <name type="scientific">Blautia wexlerae</name>
    <dbReference type="NCBI Taxonomy" id="418240"/>
    <lineage>
        <taxon>Bacteria</taxon>
        <taxon>Bacillati</taxon>
        <taxon>Bacillota</taxon>
        <taxon>Clostridia</taxon>
        <taxon>Lachnospirales</taxon>
        <taxon>Lachnospiraceae</taxon>
        <taxon>Blautia</taxon>
    </lineage>
</organism>
<sequence length="178" mass="19831">MAPLGKQADFRVSSRPIAQPVKPCGAFSVQFQPDKGHGLKGKAPCLNQAQRLRELGESRPQKQEAVFFRQRFHRQGAQLVNAHGRIVMFRRPCPFALISPRRVGVKDVVGFLLCFLDSWYSSCLSMCGKYGFRYAAGLEQTEAKQNGIAHTAPDRAGYVVGGSDLLDQHRINPNNHHD</sequence>
<reference evidence="1 2" key="1">
    <citation type="submission" date="2015-09" db="EMBL/GenBank/DDBJ databases">
        <authorList>
            <consortium name="Pathogen Informatics"/>
        </authorList>
    </citation>
    <scope>NUCLEOTIDE SEQUENCE [LARGE SCALE GENOMIC DNA]</scope>
    <source>
        <strain evidence="1 2">2789STDY5834911</strain>
    </source>
</reference>
<evidence type="ECO:0000313" key="1">
    <source>
        <dbReference type="EMBL" id="CUP01415.1"/>
    </source>
</evidence>
<accession>A0A174JW66</accession>
<evidence type="ECO:0000313" key="2">
    <source>
        <dbReference type="Proteomes" id="UP000095712"/>
    </source>
</evidence>
<dbReference type="AlphaFoldDB" id="A0A174JW66"/>
<name>A0A174JW66_9FIRM</name>
<dbReference type="EMBL" id="CZAW01000002">
    <property type="protein sequence ID" value="CUP01415.1"/>
    <property type="molecule type" value="Genomic_DNA"/>
</dbReference>
<gene>
    <name evidence="1" type="ORF">ERS852523_00253</name>
</gene>